<evidence type="ECO:0000313" key="2">
    <source>
        <dbReference type="EMBL" id="GFH48044.1"/>
    </source>
</evidence>
<comment type="caution">
    <text evidence="2">The sequence shown here is derived from an EMBL/GenBank/DDBJ whole genome shotgun (WGS) entry which is preliminary data.</text>
</comment>
<accession>A0AAD3CNR3</accession>
<evidence type="ECO:0000313" key="3">
    <source>
        <dbReference type="Proteomes" id="UP001054902"/>
    </source>
</evidence>
<sequence length="806" mass="89475">MSMDLLEVKPIPLVMAKRQPSTVSAISFQSDPSDANGPMRELEIAETLKEVKKQNEVLHSNDTKYAEQQAAIRKIIHRDEEQLEKVNSSIAINDRKTAVIKKELNSVIQTLQKIESSRRYKIEMKRMNGIRENEVLGSLVHKHRINTEKQRELNVNLQEQKLRRHDKLPTRNMLEEKIAESESKLYAVTSSREENEKQMTKSDEYLQELKLIAYEENINLGAIDEIRENEIVESRKYLVDEREGSGVSSSVRKTASKDSSVTTKESGLRNMRMDSFVPVKSQDKELKKPELDTIGKTTSASVEPLAVADSVSVSEDESVEVELTPTTPDKEKQEEESSGIDSDQALDQGAVNLKRSSTAHGRIQNSSFFGFKRNRNKLPPTGTPPTKKKSESAAPKKEDVKEVIAAPTTPEKQDLSTETKSQKEEEATKPLNDAKDTIADDVISLSSMTEAQKEEENATESVAESKASASVAESKSSQQPETILAKPSNDDKAMCYYIPDKPTMLKRSTTNLTQKSNDKPIGILKTRSFQTNLIPSFGSRSVNTNPSEDKSEVKSVVSKKSSSSSGMRPALPRGISSSASSRVSKSSEKKEVQADSPKSDVKEESKSYSKELDNMNDDPLTLKRTRTAGSAIGWQYPLSSELGPRPSTTGGAIEKDISNDNSTDEFTGVSGIPKDVSEKSTKDTSEKSLNSKTNSKTSKDTKESNPSADETDRVRNTSSRALHPISGAVVTPEKIAPSPMFTPTRTIQRRKTKKVYKITQGLKSQKSTVVDKPVVEKEEAETVVRSDSIETSKEKKKSRSFRLKMW</sequence>
<keyword evidence="3" id="KW-1185">Reference proteome</keyword>
<dbReference type="AlphaFoldDB" id="A0AAD3CNR3"/>
<dbReference type="Proteomes" id="UP001054902">
    <property type="component" value="Unassembled WGS sequence"/>
</dbReference>
<feature type="compositionally biased region" description="Basic and acidic residues" evidence="1">
    <location>
        <begin position="281"/>
        <end position="293"/>
    </location>
</feature>
<feature type="compositionally biased region" description="Low complexity" evidence="1">
    <location>
        <begin position="554"/>
        <end position="565"/>
    </location>
</feature>
<proteinExistence type="predicted"/>
<evidence type="ECO:0000256" key="1">
    <source>
        <dbReference type="SAM" id="MobiDB-lite"/>
    </source>
</evidence>
<feature type="compositionally biased region" description="Basic and acidic residues" evidence="1">
    <location>
        <begin position="585"/>
        <end position="613"/>
    </location>
</feature>
<feature type="compositionally biased region" description="Polar residues" evidence="1">
    <location>
        <begin position="527"/>
        <end position="546"/>
    </location>
</feature>
<feature type="compositionally biased region" description="Low complexity" evidence="1">
    <location>
        <begin position="687"/>
        <end position="696"/>
    </location>
</feature>
<feature type="region of interest" description="Disordered" evidence="1">
    <location>
        <begin position="242"/>
        <end position="742"/>
    </location>
</feature>
<feature type="compositionally biased region" description="Low complexity" evidence="1">
    <location>
        <begin position="460"/>
        <end position="477"/>
    </location>
</feature>
<feature type="compositionally biased region" description="Polar residues" evidence="1">
    <location>
        <begin position="246"/>
        <end position="265"/>
    </location>
</feature>
<feature type="compositionally biased region" description="Polar residues" evidence="1">
    <location>
        <begin position="506"/>
        <end position="515"/>
    </location>
</feature>
<feature type="compositionally biased region" description="Basic and acidic residues" evidence="1">
    <location>
        <begin position="388"/>
        <end position="402"/>
    </location>
</feature>
<feature type="compositionally biased region" description="Polar residues" evidence="1">
    <location>
        <begin position="354"/>
        <end position="368"/>
    </location>
</feature>
<organism evidence="2 3">
    <name type="scientific">Chaetoceros tenuissimus</name>
    <dbReference type="NCBI Taxonomy" id="426638"/>
    <lineage>
        <taxon>Eukaryota</taxon>
        <taxon>Sar</taxon>
        <taxon>Stramenopiles</taxon>
        <taxon>Ochrophyta</taxon>
        <taxon>Bacillariophyta</taxon>
        <taxon>Coscinodiscophyceae</taxon>
        <taxon>Chaetocerotophycidae</taxon>
        <taxon>Chaetocerotales</taxon>
        <taxon>Chaetocerotaceae</taxon>
        <taxon>Chaetoceros</taxon>
    </lineage>
</organism>
<dbReference type="EMBL" id="BLLK01000025">
    <property type="protein sequence ID" value="GFH48044.1"/>
    <property type="molecule type" value="Genomic_DNA"/>
</dbReference>
<gene>
    <name evidence="2" type="ORF">CTEN210_04520</name>
</gene>
<feature type="compositionally biased region" description="Basic and acidic residues" evidence="1">
    <location>
        <begin position="675"/>
        <end position="686"/>
    </location>
</feature>
<feature type="compositionally biased region" description="Basic and acidic residues" evidence="1">
    <location>
        <begin position="411"/>
        <end position="438"/>
    </location>
</feature>
<name>A0AAD3CNR3_9STRA</name>
<reference evidence="2 3" key="1">
    <citation type="journal article" date="2021" name="Sci. Rep.">
        <title>The genome of the diatom Chaetoceros tenuissimus carries an ancient integrated fragment of an extant virus.</title>
        <authorList>
            <person name="Hongo Y."/>
            <person name="Kimura K."/>
            <person name="Takaki Y."/>
            <person name="Yoshida Y."/>
            <person name="Baba S."/>
            <person name="Kobayashi G."/>
            <person name="Nagasaki K."/>
            <person name="Hano T."/>
            <person name="Tomaru Y."/>
        </authorList>
    </citation>
    <scope>NUCLEOTIDE SEQUENCE [LARGE SCALE GENOMIC DNA]</scope>
    <source>
        <strain evidence="2 3">NIES-3715</strain>
    </source>
</reference>
<protein>
    <submittedName>
        <fullName evidence="2">Uncharacterized protein</fullName>
    </submittedName>
</protein>